<protein>
    <submittedName>
        <fullName evidence="1">Uncharacterized protein</fullName>
    </submittedName>
</protein>
<dbReference type="OrthoDB" id="220313at2"/>
<gene>
    <name evidence="1" type="ORF">MFFC18_25070</name>
</gene>
<dbReference type="AlphaFoldDB" id="A0A5B9P8E3"/>
<dbReference type="STRING" id="980251.GCA_001642875_02137"/>
<dbReference type="EMBL" id="CP042912">
    <property type="protein sequence ID" value="QEG22624.1"/>
    <property type="molecule type" value="Genomic_DNA"/>
</dbReference>
<reference evidence="1 2" key="1">
    <citation type="submission" date="2019-08" db="EMBL/GenBank/DDBJ databases">
        <title>Deep-cultivation of Planctomycetes and their phenomic and genomic characterization uncovers novel biology.</title>
        <authorList>
            <person name="Wiegand S."/>
            <person name="Jogler M."/>
            <person name="Boedeker C."/>
            <person name="Pinto D."/>
            <person name="Vollmers J."/>
            <person name="Rivas-Marin E."/>
            <person name="Kohn T."/>
            <person name="Peeters S.H."/>
            <person name="Heuer A."/>
            <person name="Rast P."/>
            <person name="Oberbeckmann S."/>
            <person name="Bunk B."/>
            <person name="Jeske O."/>
            <person name="Meyerdierks A."/>
            <person name="Storesund J.E."/>
            <person name="Kallscheuer N."/>
            <person name="Luecker S."/>
            <person name="Lage O.M."/>
            <person name="Pohl T."/>
            <person name="Merkel B.J."/>
            <person name="Hornburger P."/>
            <person name="Mueller R.-W."/>
            <person name="Bruemmer F."/>
            <person name="Labrenz M."/>
            <person name="Spormann A.M."/>
            <person name="Op den Camp H."/>
            <person name="Overmann J."/>
            <person name="Amann R."/>
            <person name="Jetten M.S.M."/>
            <person name="Mascher T."/>
            <person name="Medema M.H."/>
            <person name="Devos D.P."/>
            <person name="Kaster A.-K."/>
            <person name="Ovreas L."/>
            <person name="Rohde M."/>
            <person name="Galperin M.Y."/>
            <person name="Jogler C."/>
        </authorList>
    </citation>
    <scope>NUCLEOTIDE SEQUENCE [LARGE SCALE GENOMIC DNA]</scope>
    <source>
        <strain evidence="1 2">FC18</strain>
    </source>
</reference>
<keyword evidence="2" id="KW-1185">Reference proteome</keyword>
<name>A0A5B9P8E3_9BACT</name>
<sequence>MNRRPVVVPLFAIAVLLLVAVQGELAAQQDFKQRQLSVIDGRLARTSDPAESAELNAQKSWLSSWQPGKMPSKAIANENLPARRTEPALQSANLARLKQRVASPPLDEDLHLISQFAQEHPDDAAILQYYLHTLDNAPASRKKHLDDIENLSVALIELLQETSDTQTRESKTERILARQFTRYRRARALAYRELPDVVEARPIEDQQKLNKLIRQAHEDLVEDAGSGRTEFVLLEIRMLRRSGQHGLALQMLEKFGASILPKWYLKKRRDLLGELDWEPAHLEAAEIYAAEFPEEVAKEAASNE</sequence>
<organism evidence="1 2">
    <name type="scientific">Mariniblastus fucicola</name>
    <dbReference type="NCBI Taxonomy" id="980251"/>
    <lineage>
        <taxon>Bacteria</taxon>
        <taxon>Pseudomonadati</taxon>
        <taxon>Planctomycetota</taxon>
        <taxon>Planctomycetia</taxon>
        <taxon>Pirellulales</taxon>
        <taxon>Pirellulaceae</taxon>
        <taxon>Mariniblastus</taxon>
    </lineage>
</organism>
<dbReference type="KEGG" id="mff:MFFC18_25070"/>
<proteinExistence type="predicted"/>
<evidence type="ECO:0000313" key="2">
    <source>
        <dbReference type="Proteomes" id="UP000322214"/>
    </source>
</evidence>
<dbReference type="Proteomes" id="UP000322214">
    <property type="component" value="Chromosome"/>
</dbReference>
<accession>A0A5B9P8E3</accession>
<evidence type="ECO:0000313" key="1">
    <source>
        <dbReference type="EMBL" id="QEG22624.1"/>
    </source>
</evidence>
<dbReference type="RefSeq" id="WP_075084565.1">
    <property type="nucleotide sequence ID" value="NZ_CP042912.1"/>
</dbReference>